<protein>
    <submittedName>
        <fullName evidence="7">Protein SRG1-like protein</fullName>
    </submittedName>
</protein>
<dbReference type="FunFam" id="2.60.120.330:FF:000001">
    <property type="entry name" value="Protein SRG1"/>
    <property type="match status" value="1"/>
</dbReference>
<dbReference type="SUPFAM" id="SSF51197">
    <property type="entry name" value="Clavaminate synthase-like"/>
    <property type="match status" value="1"/>
</dbReference>
<dbReference type="GO" id="GO:0046872">
    <property type="term" value="F:metal ion binding"/>
    <property type="evidence" value="ECO:0007669"/>
    <property type="project" value="UniProtKB-KW"/>
</dbReference>
<evidence type="ECO:0000256" key="1">
    <source>
        <dbReference type="ARBA" id="ARBA00008056"/>
    </source>
</evidence>
<dbReference type="OrthoDB" id="288590at2759"/>
<organism evidence="7 8">
    <name type="scientific">Carex littledalei</name>
    <dbReference type="NCBI Taxonomy" id="544730"/>
    <lineage>
        <taxon>Eukaryota</taxon>
        <taxon>Viridiplantae</taxon>
        <taxon>Streptophyta</taxon>
        <taxon>Embryophyta</taxon>
        <taxon>Tracheophyta</taxon>
        <taxon>Spermatophyta</taxon>
        <taxon>Magnoliopsida</taxon>
        <taxon>Liliopsida</taxon>
        <taxon>Poales</taxon>
        <taxon>Cyperaceae</taxon>
        <taxon>Cyperoideae</taxon>
        <taxon>Cariceae</taxon>
        <taxon>Carex</taxon>
        <taxon>Carex subgen. Euthyceras</taxon>
    </lineage>
</organism>
<comment type="caution">
    <text evidence="7">The sequence shown here is derived from an EMBL/GenBank/DDBJ whole genome shotgun (WGS) entry which is preliminary data.</text>
</comment>
<evidence type="ECO:0000259" key="6">
    <source>
        <dbReference type="PROSITE" id="PS51471"/>
    </source>
</evidence>
<gene>
    <name evidence="7" type="ORF">FCM35_KLT15857</name>
</gene>
<accession>A0A833RQK3</accession>
<dbReference type="EMBL" id="SWLB01000003">
    <property type="protein sequence ID" value="KAF3340086.1"/>
    <property type="molecule type" value="Genomic_DNA"/>
</dbReference>
<name>A0A833RQK3_9POAL</name>
<keyword evidence="3 5" id="KW-0560">Oxidoreductase</keyword>
<evidence type="ECO:0000313" key="8">
    <source>
        <dbReference type="Proteomes" id="UP000623129"/>
    </source>
</evidence>
<keyword evidence="2 5" id="KW-0479">Metal-binding</keyword>
<evidence type="ECO:0000256" key="4">
    <source>
        <dbReference type="ARBA" id="ARBA00023004"/>
    </source>
</evidence>
<evidence type="ECO:0000256" key="5">
    <source>
        <dbReference type="RuleBase" id="RU003682"/>
    </source>
</evidence>
<dbReference type="Gene3D" id="2.60.120.330">
    <property type="entry name" value="B-lactam Antibiotic, Isopenicillin N Synthase, Chain"/>
    <property type="match status" value="1"/>
</dbReference>
<dbReference type="InterPro" id="IPR027443">
    <property type="entry name" value="IPNS-like_sf"/>
</dbReference>
<evidence type="ECO:0000256" key="2">
    <source>
        <dbReference type="ARBA" id="ARBA00022723"/>
    </source>
</evidence>
<dbReference type="InterPro" id="IPR050295">
    <property type="entry name" value="Plant_2OG-oxidoreductases"/>
</dbReference>
<dbReference type="Pfam" id="PF14226">
    <property type="entry name" value="DIOX_N"/>
    <property type="match status" value="1"/>
</dbReference>
<sequence length="360" mass="40294">MASSDLDEKLPSVEFVQVESVQALASNFGASYYEVPDRYIRPEVEADTVIEKGSFELPVIDLAKLRDSQFSQAEIAKLGCACGDWGFFQLINHGVDKDLLERVKADITAFFNLPLKQKEAVAIANNGIDGFGHHFVVSNEQKLDWADMLYLTTQPVSERNLLFWPTNPPTFRDTFDEYSLKLNKVTGELLVAMSKDLGIQSDVLFNLFKGLPQSMRMNYYPPCPQPEKALGLTAHTDGVGLTLLLNVNDVQGLQIRKDKMWFGVEALPGAFVVNIGNVLEIASNGKYRSIEHRAVVNTTKERISIANFQSQCHLETVGPLPEVVRGGKENYKSLSYGEYFKGYFSAKLEGRNYMESLKIN</sequence>
<dbReference type="PROSITE" id="PS51471">
    <property type="entry name" value="FE2OG_OXY"/>
    <property type="match status" value="1"/>
</dbReference>
<evidence type="ECO:0000256" key="3">
    <source>
        <dbReference type="ARBA" id="ARBA00023002"/>
    </source>
</evidence>
<dbReference type="AlphaFoldDB" id="A0A833RQK3"/>
<keyword evidence="4 5" id="KW-0408">Iron</keyword>
<dbReference type="Proteomes" id="UP000623129">
    <property type="component" value="Unassembled WGS sequence"/>
</dbReference>
<feature type="domain" description="Fe2OG dioxygenase" evidence="6">
    <location>
        <begin position="211"/>
        <end position="311"/>
    </location>
</feature>
<dbReference type="Pfam" id="PF03171">
    <property type="entry name" value="2OG-FeII_Oxy"/>
    <property type="match status" value="1"/>
</dbReference>
<keyword evidence="8" id="KW-1185">Reference proteome</keyword>
<reference evidence="7" key="1">
    <citation type="submission" date="2020-01" db="EMBL/GenBank/DDBJ databases">
        <title>Genome sequence of Kobresia littledalei, the first chromosome-level genome in the family Cyperaceae.</title>
        <authorList>
            <person name="Qu G."/>
        </authorList>
    </citation>
    <scope>NUCLEOTIDE SEQUENCE</scope>
    <source>
        <strain evidence="7">C.B.Clarke</strain>
        <tissue evidence="7">Leaf</tissue>
    </source>
</reference>
<dbReference type="InterPro" id="IPR026992">
    <property type="entry name" value="DIOX_N"/>
</dbReference>
<dbReference type="InterPro" id="IPR044861">
    <property type="entry name" value="IPNS-like_FE2OG_OXY"/>
</dbReference>
<dbReference type="GO" id="GO:0016491">
    <property type="term" value="F:oxidoreductase activity"/>
    <property type="evidence" value="ECO:0007669"/>
    <property type="project" value="UniProtKB-KW"/>
</dbReference>
<comment type="similarity">
    <text evidence="1 5">Belongs to the iron/ascorbate-dependent oxidoreductase family.</text>
</comment>
<proteinExistence type="inferred from homology"/>
<dbReference type="InterPro" id="IPR005123">
    <property type="entry name" value="Oxoglu/Fe-dep_dioxygenase_dom"/>
</dbReference>
<dbReference type="PANTHER" id="PTHR47991">
    <property type="entry name" value="OXOGLUTARATE/IRON-DEPENDENT DIOXYGENASE"/>
    <property type="match status" value="1"/>
</dbReference>
<evidence type="ECO:0000313" key="7">
    <source>
        <dbReference type="EMBL" id="KAF3340086.1"/>
    </source>
</evidence>